<evidence type="ECO:0008006" key="8">
    <source>
        <dbReference type="Google" id="ProtNLM"/>
    </source>
</evidence>
<dbReference type="SMART" id="SM00490">
    <property type="entry name" value="HELICc"/>
    <property type="match status" value="1"/>
</dbReference>
<dbReference type="InterPro" id="IPR007527">
    <property type="entry name" value="Znf_SWIM"/>
</dbReference>
<feature type="domain" description="SWIM-type" evidence="3">
    <location>
        <begin position="49"/>
        <end position="84"/>
    </location>
</feature>
<dbReference type="PROSITE" id="PS50966">
    <property type="entry name" value="ZF_SWIM"/>
    <property type="match status" value="1"/>
</dbReference>
<name>A0A1F6A1E5_9BACT</name>
<dbReference type="SUPFAM" id="SSF52540">
    <property type="entry name" value="P-loop containing nucleoside triphosphate hydrolases"/>
    <property type="match status" value="2"/>
</dbReference>
<gene>
    <name evidence="6" type="ORF">A2721_01785</name>
</gene>
<dbReference type="InterPro" id="IPR001650">
    <property type="entry name" value="Helicase_C-like"/>
</dbReference>
<dbReference type="STRING" id="1798381.A2721_01785"/>
<accession>A0A1F6A1E5</accession>
<dbReference type="InterPro" id="IPR038718">
    <property type="entry name" value="SNF2-like_sf"/>
</dbReference>
<dbReference type="GO" id="GO:0005524">
    <property type="term" value="F:ATP binding"/>
    <property type="evidence" value="ECO:0007669"/>
    <property type="project" value="InterPro"/>
</dbReference>
<evidence type="ECO:0000313" key="7">
    <source>
        <dbReference type="Proteomes" id="UP000177871"/>
    </source>
</evidence>
<dbReference type="PROSITE" id="PS51192">
    <property type="entry name" value="HELICASE_ATP_BIND_1"/>
    <property type="match status" value="1"/>
</dbReference>
<dbReference type="GO" id="GO:0008270">
    <property type="term" value="F:zinc ion binding"/>
    <property type="evidence" value="ECO:0007669"/>
    <property type="project" value="UniProtKB-KW"/>
</dbReference>
<keyword evidence="1" id="KW-0378">Hydrolase</keyword>
<keyword evidence="2" id="KW-0479">Metal-binding</keyword>
<comment type="caution">
    <text evidence="6">The sequence shown here is derived from an EMBL/GenBank/DDBJ whole genome shotgun (WGS) entry which is preliminary data.</text>
</comment>
<evidence type="ECO:0000259" key="5">
    <source>
        <dbReference type="PROSITE" id="PS51194"/>
    </source>
</evidence>
<protein>
    <recommendedName>
        <fullName evidence="8">Helicase SNF2</fullName>
    </recommendedName>
</protein>
<dbReference type="InterPro" id="IPR027417">
    <property type="entry name" value="P-loop_NTPase"/>
</dbReference>
<dbReference type="Gene3D" id="3.40.50.300">
    <property type="entry name" value="P-loop containing nucleotide triphosphate hydrolases"/>
    <property type="match status" value="1"/>
</dbReference>
<dbReference type="InterPro" id="IPR014001">
    <property type="entry name" value="Helicase_ATP-bd"/>
</dbReference>
<organism evidence="6 7">
    <name type="scientific">Candidatus Gottesmanbacteria bacterium RIFCSPHIGHO2_01_FULL_47_48</name>
    <dbReference type="NCBI Taxonomy" id="1798381"/>
    <lineage>
        <taxon>Bacteria</taxon>
        <taxon>Candidatus Gottesmaniibacteriota</taxon>
    </lineage>
</organism>
<dbReference type="GO" id="GO:0016787">
    <property type="term" value="F:hydrolase activity"/>
    <property type="evidence" value="ECO:0007669"/>
    <property type="project" value="UniProtKB-KW"/>
</dbReference>
<reference evidence="6 7" key="1">
    <citation type="journal article" date="2016" name="Nat. Commun.">
        <title>Thousands of microbial genomes shed light on interconnected biogeochemical processes in an aquifer system.</title>
        <authorList>
            <person name="Anantharaman K."/>
            <person name="Brown C.T."/>
            <person name="Hug L.A."/>
            <person name="Sharon I."/>
            <person name="Castelle C.J."/>
            <person name="Probst A.J."/>
            <person name="Thomas B.C."/>
            <person name="Singh A."/>
            <person name="Wilkins M.J."/>
            <person name="Karaoz U."/>
            <person name="Brodie E.L."/>
            <person name="Williams K.H."/>
            <person name="Hubbard S.S."/>
            <person name="Banfield J.F."/>
        </authorList>
    </citation>
    <scope>NUCLEOTIDE SEQUENCE [LARGE SCALE GENOMIC DNA]</scope>
</reference>
<evidence type="ECO:0000259" key="4">
    <source>
        <dbReference type="PROSITE" id="PS51192"/>
    </source>
</evidence>
<evidence type="ECO:0000259" key="3">
    <source>
        <dbReference type="PROSITE" id="PS50966"/>
    </source>
</evidence>
<dbReference type="AlphaFoldDB" id="A0A1F6A1E5"/>
<evidence type="ECO:0000313" key="6">
    <source>
        <dbReference type="EMBL" id="OGG18499.1"/>
    </source>
</evidence>
<dbReference type="Pfam" id="PF00176">
    <property type="entry name" value="SNF2-rel_dom"/>
    <property type="match status" value="1"/>
</dbReference>
<evidence type="ECO:0000256" key="1">
    <source>
        <dbReference type="ARBA" id="ARBA00022801"/>
    </source>
</evidence>
<dbReference type="InterPro" id="IPR049730">
    <property type="entry name" value="SNF2/RAD54-like_C"/>
</dbReference>
<feature type="domain" description="Helicase ATP-binding" evidence="4">
    <location>
        <begin position="619"/>
        <end position="775"/>
    </location>
</feature>
<keyword evidence="2" id="KW-0863">Zinc-finger</keyword>
<dbReference type="Pfam" id="PF00271">
    <property type="entry name" value="Helicase_C"/>
    <property type="match status" value="1"/>
</dbReference>
<dbReference type="PROSITE" id="PS51194">
    <property type="entry name" value="HELICASE_CTER"/>
    <property type="match status" value="1"/>
</dbReference>
<proteinExistence type="predicted"/>
<sequence length="1063" mass="119544">MKLTAEMIREHVGAVFFSRGKDYFLSGRASKVSCEKEIISGLVRGSSLYQTTIFLGDNEIADSECSCPMETACKHVAALGLKALPLINARESLVHLTPKPTQPSWAKQLERIEKKIDTTGPRQFDLQILLAIEQADLEDYYLFGSHDYRDLKVLSLRPRLFDPTDNTVSLNHARWDHGAYGNGLIYWDKKTGTLKSEAQFFLKSLNAALDKRLNTSWQTVTPANAASVWQALKDHKRFGVSLFAGKKSPVPVVVSPTPVDISLVIQEEKKAGAISLSRQVLAGEVVLNPKCHLLLGSPPCFCLTIVGSTLDLPESANCFTLSAVSGSAPEFDREPVITIPASSLRLFQKDHLPKLARHYNLKSLTGKFPLPRIITPNPVLTIEKIGRNKIALRLGQEETPAGNVLIDEPAAQKLRQEAESRLQKIYPDFAPDLILEGLPAARFVSETLPKLPGREIKIAGLPELPNFTLDETEAEINFNLAETDSDHDWFDLKIRVSVSGEDVPFSELFAALVRGESHLLLESGRYFSLSNPKFAKLKDLIAEAKSLQDHHREGLRLSHFQLGFWEELSRLGIVGEQAKRWEEISLGLKHFTHIDTLSEPPGFEGHLRPYQKEGFSYLSSLRKFNLGGILADDMGLGKTVQAICLILSAQHSHPFLILAPTSVVENWDAELSRFAPGLSKIILRRGDRSEHYQNLDRAKVVVCSYPLLLRDFDKLKQIEFDTIILDEAQAAKNHQSKVYSSARRLNAASKIALTGTPMENNLMELWSVISIVAPGLFPSPQFFSENFRLPIEKFQNQEALAKLRSRLRPFLLRRQKEFVEKDLPQKTVQTTLLEMNPEHRKIYNLHLTRERQKVLGLLESNGFKNHRFEILKSLTVLRQLCLDPSLVDPKYGSVSPTKIEAFRDQLAELLAGHHKALVFSQFTSFLATVRRHLDSASLPYLYLDGSTKNRGDLISKFQSNPDIPLFLISLKAGGSGLNLTAADYCLLLDPWWNPAVEHQAIDRTHRIGQEKPVFVYKYILKDSVEEKVLRLQEKKEALFKNVLEEGNLFSSLITDQDVREIFS</sequence>
<dbReference type="CDD" id="cd18793">
    <property type="entry name" value="SF2_C_SNF"/>
    <property type="match status" value="1"/>
</dbReference>
<dbReference type="InterPro" id="IPR000330">
    <property type="entry name" value="SNF2_N"/>
</dbReference>
<evidence type="ECO:0000256" key="2">
    <source>
        <dbReference type="PROSITE-ProRule" id="PRU00325"/>
    </source>
</evidence>
<dbReference type="SMART" id="SM00487">
    <property type="entry name" value="DEXDc"/>
    <property type="match status" value="1"/>
</dbReference>
<keyword evidence="2" id="KW-0862">Zinc</keyword>
<dbReference type="PANTHER" id="PTHR10799">
    <property type="entry name" value="SNF2/RAD54 HELICASE FAMILY"/>
    <property type="match status" value="1"/>
</dbReference>
<feature type="domain" description="Helicase C-terminal" evidence="5">
    <location>
        <begin position="898"/>
        <end position="1054"/>
    </location>
</feature>
<dbReference type="Proteomes" id="UP000177871">
    <property type="component" value="Unassembled WGS sequence"/>
</dbReference>
<dbReference type="EMBL" id="MFJK01000014">
    <property type="protein sequence ID" value="OGG18499.1"/>
    <property type="molecule type" value="Genomic_DNA"/>
</dbReference>
<dbReference type="Gene3D" id="3.40.50.10810">
    <property type="entry name" value="Tandem AAA-ATPase domain"/>
    <property type="match status" value="1"/>
</dbReference>